<reference evidence="2 3" key="1">
    <citation type="journal article" date="2015" name="Genome Biol. Evol.">
        <title>Comparative Genomics of a Bacterivorous Green Alga Reveals Evolutionary Causalities and Consequences of Phago-Mixotrophic Mode of Nutrition.</title>
        <authorList>
            <person name="Burns J.A."/>
            <person name="Paasch A."/>
            <person name="Narechania A."/>
            <person name="Kim E."/>
        </authorList>
    </citation>
    <scope>NUCLEOTIDE SEQUENCE [LARGE SCALE GENOMIC DNA]</scope>
    <source>
        <strain evidence="2 3">PLY_AMNH</strain>
    </source>
</reference>
<keyword evidence="1" id="KW-0732">Signal</keyword>
<organism evidence="2 3">
    <name type="scientific">Cymbomonas tetramitiformis</name>
    <dbReference type="NCBI Taxonomy" id="36881"/>
    <lineage>
        <taxon>Eukaryota</taxon>
        <taxon>Viridiplantae</taxon>
        <taxon>Chlorophyta</taxon>
        <taxon>Pyramimonadophyceae</taxon>
        <taxon>Pyramimonadales</taxon>
        <taxon>Pyramimonadaceae</taxon>
        <taxon>Cymbomonas</taxon>
    </lineage>
</organism>
<evidence type="ECO:0000313" key="3">
    <source>
        <dbReference type="Proteomes" id="UP001190700"/>
    </source>
</evidence>
<name>A0AAE0GZP0_9CHLO</name>
<protein>
    <submittedName>
        <fullName evidence="2">Uncharacterized protein</fullName>
    </submittedName>
</protein>
<evidence type="ECO:0000313" key="2">
    <source>
        <dbReference type="EMBL" id="KAK3287168.1"/>
    </source>
</evidence>
<keyword evidence="3" id="KW-1185">Reference proteome</keyword>
<proteinExistence type="predicted"/>
<dbReference type="Proteomes" id="UP001190700">
    <property type="component" value="Unassembled WGS sequence"/>
</dbReference>
<dbReference type="AlphaFoldDB" id="A0AAE0GZP0"/>
<comment type="caution">
    <text evidence="2">The sequence shown here is derived from an EMBL/GenBank/DDBJ whole genome shotgun (WGS) entry which is preliminary data.</text>
</comment>
<gene>
    <name evidence="2" type="ORF">CYMTET_5307</name>
</gene>
<feature type="chain" id="PRO_5042153283" evidence="1">
    <location>
        <begin position="21"/>
        <end position="324"/>
    </location>
</feature>
<accession>A0AAE0GZP0</accession>
<dbReference type="EMBL" id="LGRX02000980">
    <property type="protein sequence ID" value="KAK3287168.1"/>
    <property type="molecule type" value="Genomic_DNA"/>
</dbReference>
<feature type="signal peptide" evidence="1">
    <location>
        <begin position="1"/>
        <end position="20"/>
    </location>
</feature>
<sequence>MFRCSLALVCLVCALSPAGADSLDSLEVFYEFNGVNNYLLMPLIYHMRAISLWALVDESQPNFDHYLVDGRYSVSAALRPDLGNQGAYFGNSAIGSLWSGLYVNGYNKSMAWQGNIPYNEWFHFHLNAAVPFSDDLNIMSKTNTGDETYFSGNLKGRLASLMLWGREVPQAELELIGHGGYHQYHFNPYTAALIGYWNIEEERGQYLLDTLDIDNFDHRGRLFPSFEPPVWVHDNPITPGWHPLYIIPSRRHSPLNNPAFPRLPPPHRPPFPTSSFSCCPTATSFPSSLASCAALSMSHRCLPAHHRRLPGHAAPTVEAPAFPF</sequence>
<evidence type="ECO:0000256" key="1">
    <source>
        <dbReference type="SAM" id="SignalP"/>
    </source>
</evidence>